<accession>A0A834JJQ3</accession>
<dbReference type="EMBL" id="JACSEA010000013">
    <property type="protein sequence ID" value="KAF7386701.1"/>
    <property type="molecule type" value="Genomic_DNA"/>
</dbReference>
<evidence type="ECO:0000256" key="2">
    <source>
        <dbReference type="SAM" id="MobiDB-lite"/>
    </source>
</evidence>
<evidence type="ECO:0000313" key="6">
    <source>
        <dbReference type="Proteomes" id="UP000614350"/>
    </source>
</evidence>
<keyword evidence="1" id="KW-0479">Metal-binding</keyword>
<keyword evidence="6" id="KW-1185">Reference proteome</keyword>
<proteinExistence type="predicted"/>
<evidence type="ECO:0000256" key="1">
    <source>
        <dbReference type="PROSITE-ProRule" id="PRU00042"/>
    </source>
</evidence>
<feature type="signal peptide" evidence="3">
    <location>
        <begin position="1"/>
        <end position="22"/>
    </location>
</feature>
<dbReference type="PROSITE" id="PS50157">
    <property type="entry name" value="ZINC_FINGER_C2H2_2"/>
    <property type="match status" value="2"/>
</dbReference>
<protein>
    <recommendedName>
        <fullName evidence="4">C2H2-type domain-containing protein</fullName>
    </recommendedName>
</protein>
<feature type="chain" id="PRO_5032485526" description="C2H2-type domain-containing protein" evidence="3">
    <location>
        <begin position="23"/>
        <end position="215"/>
    </location>
</feature>
<comment type="caution">
    <text evidence="5">The sequence shown here is derived from an EMBL/GenBank/DDBJ whole genome shotgun (WGS) entry which is preliminary data.</text>
</comment>
<gene>
    <name evidence="5" type="ORF">HZH66_011153</name>
</gene>
<dbReference type="AlphaFoldDB" id="A0A834JJQ3"/>
<dbReference type="Proteomes" id="UP000614350">
    <property type="component" value="Unassembled WGS sequence"/>
</dbReference>
<feature type="compositionally biased region" description="Low complexity" evidence="2">
    <location>
        <begin position="100"/>
        <end position="134"/>
    </location>
</feature>
<evidence type="ECO:0000259" key="4">
    <source>
        <dbReference type="PROSITE" id="PS50157"/>
    </source>
</evidence>
<sequence>MNGLFQLKSIFLHFWFTDTATTTYSSSNWTVPTLPSTSRVVMYTRCLRSMTLTDDHDRTKLWGSRKYICNDCQKTFALKASLVRHKMFECNKKEQRDRQSTSQKQNLLQSSSNGHSSATTISATSSSTSKTITTNIIERRRSTSRHACPKCNRSYAFFTSLWRHQHYECGVEPQFICPICKAKFAQKIRSFHLETSTVHRSCNNVIIEVQENSPH</sequence>
<keyword evidence="1" id="KW-0862">Zinc</keyword>
<feature type="domain" description="C2H2-type" evidence="4">
    <location>
        <begin position="67"/>
        <end position="94"/>
    </location>
</feature>
<organism evidence="5 6">
    <name type="scientific">Vespula vulgaris</name>
    <name type="common">Yellow jacket</name>
    <name type="synonym">Wasp</name>
    <dbReference type="NCBI Taxonomy" id="7454"/>
    <lineage>
        <taxon>Eukaryota</taxon>
        <taxon>Metazoa</taxon>
        <taxon>Ecdysozoa</taxon>
        <taxon>Arthropoda</taxon>
        <taxon>Hexapoda</taxon>
        <taxon>Insecta</taxon>
        <taxon>Pterygota</taxon>
        <taxon>Neoptera</taxon>
        <taxon>Endopterygota</taxon>
        <taxon>Hymenoptera</taxon>
        <taxon>Apocrita</taxon>
        <taxon>Aculeata</taxon>
        <taxon>Vespoidea</taxon>
        <taxon>Vespidae</taxon>
        <taxon>Vespinae</taxon>
        <taxon>Vespula</taxon>
    </lineage>
</organism>
<dbReference type="Pfam" id="PF00096">
    <property type="entry name" value="zf-C2H2"/>
    <property type="match status" value="1"/>
</dbReference>
<dbReference type="Gene3D" id="3.30.160.60">
    <property type="entry name" value="Classic Zinc Finger"/>
    <property type="match status" value="1"/>
</dbReference>
<evidence type="ECO:0000256" key="3">
    <source>
        <dbReference type="SAM" id="SignalP"/>
    </source>
</evidence>
<reference evidence="5" key="1">
    <citation type="journal article" date="2020" name="G3 (Bethesda)">
        <title>High-Quality Assemblies for Three Invasive Social Wasps from the &lt;i&gt;Vespula&lt;/i&gt; Genus.</title>
        <authorList>
            <person name="Harrop T.W.R."/>
            <person name="Guhlin J."/>
            <person name="McLaughlin G.M."/>
            <person name="Permina E."/>
            <person name="Stockwell P."/>
            <person name="Gilligan J."/>
            <person name="Le Lec M.F."/>
            <person name="Gruber M.A.M."/>
            <person name="Quinn O."/>
            <person name="Lovegrove M."/>
            <person name="Duncan E.J."/>
            <person name="Remnant E.J."/>
            <person name="Van Eeckhoven J."/>
            <person name="Graham B."/>
            <person name="Knapp R.A."/>
            <person name="Langford K.W."/>
            <person name="Kronenberg Z."/>
            <person name="Press M.O."/>
            <person name="Eacker S.M."/>
            <person name="Wilson-Rankin E.E."/>
            <person name="Purcell J."/>
            <person name="Lester P.J."/>
            <person name="Dearden P.K."/>
        </authorList>
    </citation>
    <scope>NUCLEOTIDE SEQUENCE</scope>
    <source>
        <strain evidence="5">Marl-1</strain>
    </source>
</reference>
<dbReference type="InterPro" id="IPR013087">
    <property type="entry name" value="Znf_C2H2_type"/>
</dbReference>
<keyword evidence="3" id="KW-0732">Signal</keyword>
<name>A0A834JJQ3_VESVU</name>
<feature type="domain" description="C2H2-type" evidence="4">
    <location>
        <begin position="146"/>
        <end position="173"/>
    </location>
</feature>
<dbReference type="SUPFAM" id="SSF57667">
    <property type="entry name" value="beta-beta-alpha zinc fingers"/>
    <property type="match status" value="1"/>
</dbReference>
<evidence type="ECO:0000313" key="5">
    <source>
        <dbReference type="EMBL" id="KAF7386701.1"/>
    </source>
</evidence>
<dbReference type="GO" id="GO:0008270">
    <property type="term" value="F:zinc ion binding"/>
    <property type="evidence" value="ECO:0007669"/>
    <property type="project" value="UniProtKB-KW"/>
</dbReference>
<feature type="region of interest" description="Disordered" evidence="2">
    <location>
        <begin position="93"/>
        <end position="136"/>
    </location>
</feature>
<dbReference type="InterPro" id="IPR036236">
    <property type="entry name" value="Znf_C2H2_sf"/>
</dbReference>
<keyword evidence="1" id="KW-0863">Zinc-finger</keyword>